<gene>
    <name evidence="3" type="ORF">I8748_32665</name>
</gene>
<feature type="transmembrane region" description="Helical" evidence="1">
    <location>
        <begin position="214"/>
        <end position="244"/>
    </location>
</feature>
<proteinExistence type="predicted"/>
<feature type="transmembrane region" description="Helical" evidence="1">
    <location>
        <begin position="372"/>
        <end position="390"/>
    </location>
</feature>
<organism evidence="3 4">
    <name type="scientific">Amazonocrinis nigriterrae CENA67</name>
    <dbReference type="NCBI Taxonomy" id="2794033"/>
    <lineage>
        <taxon>Bacteria</taxon>
        <taxon>Bacillati</taxon>
        <taxon>Cyanobacteriota</taxon>
        <taxon>Cyanophyceae</taxon>
        <taxon>Nostocales</taxon>
        <taxon>Nostocaceae</taxon>
        <taxon>Amazonocrinis</taxon>
        <taxon>Amazonocrinis nigriterrae</taxon>
    </lineage>
</organism>
<keyword evidence="1" id="KW-0472">Membrane</keyword>
<comment type="caution">
    <text evidence="3">The sequence shown here is derived from an EMBL/GenBank/DDBJ whole genome shotgun (WGS) entry which is preliminary data.</text>
</comment>
<evidence type="ECO:0000313" key="3">
    <source>
        <dbReference type="EMBL" id="MBH8566846.1"/>
    </source>
</evidence>
<feature type="transmembrane region" description="Helical" evidence="1">
    <location>
        <begin position="339"/>
        <end position="360"/>
    </location>
</feature>
<keyword evidence="1" id="KW-0812">Transmembrane</keyword>
<dbReference type="Pfam" id="PF13231">
    <property type="entry name" value="PMT_2"/>
    <property type="match status" value="1"/>
</dbReference>
<feature type="transmembrane region" description="Helical" evidence="1">
    <location>
        <begin position="309"/>
        <end position="327"/>
    </location>
</feature>
<evidence type="ECO:0000313" key="4">
    <source>
        <dbReference type="Proteomes" id="UP000632766"/>
    </source>
</evidence>
<keyword evidence="1" id="KW-1133">Transmembrane helix</keyword>
<protein>
    <submittedName>
        <fullName evidence="3">Glycosyltransferase family 39 protein</fullName>
    </submittedName>
</protein>
<feature type="transmembrane region" description="Helical" evidence="1">
    <location>
        <begin position="130"/>
        <end position="150"/>
    </location>
</feature>
<feature type="transmembrane region" description="Helical" evidence="1">
    <location>
        <begin position="397"/>
        <end position="422"/>
    </location>
</feature>
<feature type="transmembrane region" description="Helical" evidence="1">
    <location>
        <begin position="281"/>
        <end position="303"/>
    </location>
</feature>
<evidence type="ECO:0000256" key="1">
    <source>
        <dbReference type="SAM" id="Phobius"/>
    </source>
</evidence>
<feature type="domain" description="Glycosyltransferase RgtA/B/C/D-like" evidence="2">
    <location>
        <begin position="135"/>
        <end position="265"/>
    </location>
</feature>
<accession>A0A8J7HVX9</accession>
<sequence>MPERLKANLIFTIEVLSIFLFCIITYLANGVTISSGDAIPNTLLAFNLLENHTFHFDAFRESYFCSDNYSPCYFFTEANNGHLSSVYPIGPAIVTFPLYLVFYVCFKYIYGLSASVPLDLTSANFEVYRILFEKLAATITTAVTVVIFYLSTRLKFDRNISLVSTFVFAFATNTWMTSSQGLWQHGISNLAVTSIIFCLLKANRAVEQRQKNWLLLAGFACGLLPGIRPTSTLYMIAAIVYSVFTYQLKSIYLFFGLFSAIPSILWNLYYFSNLTGGYSKLFSGSPYIFNFNNFIKASLGTFISPSRGLLIFSPIVLYFLPGAYQVFKLRSTKDEKMIACMTIAAIILSLSYCFYIVWWAGFSYGSRFMTDIMPIICYLLNYFLTIKIINNRVTKTFIINISVFICLLVFSTLTQFVGAFGYNPGGQWNSIPLNIDKYQYRLWNIRDNPIERNANALFYKIIKLPIDNAVYIQDLDGVIKKVMDENNQPFGSLILVKAGSQKIIKANIENTGLSKWFGYESAIEKGEVRVRGRFYDENNQQINEVRLFVSGNPKQYESSNAIASIIFPEKPGMYKLTLDLIAEGLGEFPQNVSQPKYVIDVKVED</sequence>
<feature type="transmembrane region" description="Helical" evidence="1">
    <location>
        <begin position="6"/>
        <end position="28"/>
    </location>
</feature>
<dbReference type="AlphaFoldDB" id="A0A8J7HVX9"/>
<evidence type="ECO:0000259" key="2">
    <source>
        <dbReference type="Pfam" id="PF13231"/>
    </source>
</evidence>
<keyword evidence="4" id="KW-1185">Reference proteome</keyword>
<feature type="transmembrane region" description="Helical" evidence="1">
    <location>
        <begin position="250"/>
        <end position="269"/>
    </location>
</feature>
<feature type="transmembrane region" description="Helical" evidence="1">
    <location>
        <begin position="182"/>
        <end position="202"/>
    </location>
</feature>
<reference evidence="3 4" key="1">
    <citation type="journal article" date="2021" name="Int. J. Syst. Evol. Microbiol.">
        <title>Amazonocrinis nigriterrae gen. nov., sp. nov., Atlanticothrix silvestris gen. nov., sp. nov. and Dendronalium phyllosphericum gen. nov., sp. nov., nostocacean cyanobacteria from Brazilian environments.</title>
        <authorList>
            <person name="Alvarenga D.O."/>
            <person name="Andreote A.P.D."/>
            <person name="Branco L.H.Z."/>
            <person name="Delbaje E."/>
            <person name="Cruz R.B."/>
            <person name="Varani A.M."/>
            <person name="Fiore M.F."/>
        </authorList>
    </citation>
    <scope>NUCLEOTIDE SEQUENCE [LARGE SCALE GENOMIC DNA]</scope>
    <source>
        <strain evidence="3 4">CENA67</strain>
    </source>
</reference>
<dbReference type="Proteomes" id="UP000632766">
    <property type="component" value="Unassembled WGS sequence"/>
</dbReference>
<name>A0A8J7HVX9_9NOST</name>
<dbReference type="RefSeq" id="WP_198128585.1">
    <property type="nucleotide sequence ID" value="NZ_JAECZC010000105.1"/>
</dbReference>
<dbReference type="EMBL" id="JAECZC010000105">
    <property type="protein sequence ID" value="MBH8566846.1"/>
    <property type="molecule type" value="Genomic_DNA"/>
</dbReference>
<dbReference type="InterPro" id="IPR038731">
    <property type="entry name" value="RgtA/B/C-like"/>
</dbReference>
<feature type="transmembrane region" description="Helical" evidence="1">
    <location>
        <begin position="89"/>
        <end position="110"/>
    </location>
</feature>